<dbReference type="GO" id="GO:0015628">
    <property type="term" value="P:protein secretion by the type II secretion system"/>
    <property type="evidence" value="ECO:0007669"/>
    <property type="project" value="InterPro"/>
</dbReference>
<dbReference type="Gene3D" id="3.30.420.380">
    <property type="match status" value="1"/>
</dbReference>
<accession>A0A4V2EK24</accession>
<dbReference type="NCBIfam" id="TIGR01709">
    <property type="entry name" value="typeII_sec_gspL"/>
    <property type="match status" value="1"/>
</dbReference>
<protein>
    <recommendedName>
        <fullName evidence="10">Type II secretion system protein L</fullName>
        <shortName evidence="10">T2SS protein L</shortName>
    </recommendedName>
</protein>
<feature type="coiled-coil region" evidence="11">
    <location>
        <begin position="264"/>
        <end position="291"/>
    </location>
</feature>
<dbReference type="Pfam" id="PF05134">
    <property type="entry name" value="T2SSL"/>
    <property type="match status" value="1"/>
</dbReference>
<comment type="function">
    <text evidence="10">Inner membrane component of the type II secretion system required for the energy-dependent secretion of extracellular factors such as proteases and toxins from the periplasm.</text>
</comment>
<reference evidence="14 15" key="1">
    <citation type="submission" date="2018-01" db="EMBL/GenBank/DDBJ databases">
        <title>Co-occurrence of chitin degradation, pigmentation and bioactivity in marine Pseudoalteromonas.</title>
        <authorList>
            <person name="Paulsen S."/>
            <person name="Gram L."/>
            <person name="Machado H."/>
        </authorList>
    </citation>
    <scope>NUCLEOTIDE SEQUENCE [LARGE SCALE GENOMIC DNA]</scope>
    <source>
        <strain evidence="14 15">S3898</strain>
    </source>
</reference>
<dbReference type="Pfam" id="PF12693">
    <property type="entry name" value="GspL_C"/>
    <property type="match status" value="1"/>
</dbReference>
<evidence type="ECO:0000256" key="9">
    <source>
        <dbReference type="ARBA" id="ARBA00023136"/>
    </source>
</evidence>
<organism evidence="14 15">
    <name type="scientific">Pseudoalteromonas phenolica</name>
    <dbReference type="NCBI Taxonomy" id="161398"/>
    <lineage>
        <taxon>Bacteria</taxon>
        <taxon>Pseudomonadati</taxon>
        <taxon>Pseudomonadota</taxon>
        <taxon>Gammaproteobacteria</taxon>
        <taxon>Alteromonadales</taxon>
        <taxon>Pseudoalteromonadaceae</taxon>
        <taxon>Pseudoalteromonas</taxon>
    </lineage>
</organism>
<dbReference type="InterPro" id="IPR024230">
    <property type="entry name" value="GspL_cyto_dom"/>
</dbReference>
<comment type="similarity">
    <text evidence="2 10">Belongs to the GSP L family.</text>
</comment>
<evidence type="ECO:0000256" key="6">
    <source>
        <dbReference type="ARBA" id="ARBA00022692"/>
    </source>
</evidence>
<dbReference type="GO" id="GO:0015627">
    <property type="term" value="C:type II protein secretion system complex"/>
    <property type="evidence" value="ECO:0007669"/>
    <property type="project" value="InterPro"/>
</dbReference>
<comment type="subcellular location">
    <subcellularLocation>
        <location evidence="1">Cell inner membrane</location>
        <topology evidence="1">Single-pass membrane protein</topology>
    </subcellularLocation>
</comment>
<evidence type="ECO:0000256" key="1">
    <source>
        <dbReference type="ARBA" id="ARBA00004377"/>
    </source>
</evidence>
<keyword evidence="7 10" id="KW-0653">Protein transport</keyword>
<keyword evidence="3 10" id="KW-0813">Transport</keyword>
<dbReference type="InterPro" id="IPR007812">
    <property type="entry name" value="T2SS_protein-GspL"/>
</dbReference>
<dbReference type="GO" id="GO:0005886">
    <property type="term" value="C:plasma membrane"/>
    <property type="evidence" value="ECO:0007669"/>
    <property type="project" value="UniProtKB-SubCell"/>
</dbReference>
<dbReference type="EMBL" id="PPSX01000016">
    <property type="protein sequence ID" value="RZQ54358.1"/>
    <property type="molecule type" value="Genomic_DNA"/>
</dbReference>
<evidence type="ECO:0000256" key="7">
    <source>
        <dbReference type="ARBA" id="ARBA00022927"/>
    </source>
</evidence>
<dbReference type="Gene3D" id="3.30.420.370">
    <property type="match status" value="1"/>
</dbReference>
<keyword evidence="4" id="KW-1003">Cell membrane</keyword>
<keyword evidence="9" id="KW-0472">Membrane</keyword>
<dbReference type="InterPro" id="IPR043129">
    <property type="entry name" value="ATPase_NBD"/>
</dbReference>
<evidence type="ECO:0000259" key="12">
    <source>
        <dbReference type="Pfam" id="PF05134"/>
    </source>
</evidence>
<evidence type="ECO:0000256" key="3">
    <source>
        <dbReference type="ARBA" id="ARBA00022448"/>
    </source>
</evidence>
<evidence type="ECO:0000259" key="13">
    <source>
        <dbReference type="Pfam" id="PF12693"/>
    </source>
</evidence>
<feature type="domain" description="GspL cytoplasmic actin-ATPase-like" evidence="12">
    <location>
        <begin position="5"/>
        <end position="239"/>
    </location>
</feature>
<evidence type="ECO:0000256" key="11">
    <source>
        <dbReference type="SAM" id="Coils"/>
    </source>
</evidence>
<evidence type="ECO:0000256" key="5">
    <source>
        <dbReference type="ARBA" id="ARBA00022519"/>
    </source>
</evidence>
<sequence length="401" mass="45008">MTEKLLIRIDQSAKQAIHWLIYSTDEQIIASGEYESIAELSQLSEKAQGRETVVLLSAAMVQLKTIELPAKWNRKLEQALPFMLEEQLASDVDDVFIAIGEPGSQDDKPTINIALCERENFAELIALLEEHDIQAKEIIPDALLLPEQAQGELATIELDGQWLCRLGQWHTCVIEPSWGSDYLHALSPEQIVHFSPADALPDIAPKVAKEEEYELPLAFLAKNLSSNTFNLRQGLFTPKKSTPQWWKDWRSGLIAASVALVGFIAAQGLQVVQLNKQAEQLKSEAVATYQKAFPRKKVRVALLRRQISNELKAISATQQGGFLDLADKFVSVYSQVKDFQPETLRYDHKRNELRIRVKAKDFQVFGQVKTILEQKGLTVQQGSLNNDGDAVIGEIRLRGEV</sequence>
<evidence type="ECO:0000313" key="15">
    <source>
        <dbReference type="Proteomes" id="UP000291338"/>
    </source>
</evidence>
<keyword evidence="6" id="KW-0812">Transmembrane</keyword>
<feature type="domain" description="GspL periplasmic" evidence="13">
    <location>
        <begin position="246"/>
        <end position="398"/>
    </location>
</feature>
<comment type="caution">
    <text evidence="14">The sequence shown here is derived from an EMBL/GenBank/DDBJ whole genome shotgun (WGS) entry which is preliminary data.</text>
</comment>
<evidence type="ECO:0000256" key="8">
    <source>
        <dbReference type="ARBA" id="ARBA00022989"/>
    </source>
</evidence>
<name>A0A4V2EK24_9GAMM</name>
<evidence type="ECO:0000256" key="4">
    <source>
        <dbReference type="ARBA" id="ARBA00022475"/>
    </source>
</evidence>
<dbReference type="CDD" id="cd24017">
    <property type="entry name" value="ASKHA_T2SSL_N"/>
    <property type="match status" value="1"/>
</dbReference>
<keyword evidence="8" id="KW-1133">Transmembrane helix</keyword>
<keyword evidence="5" id="KW-0997">Cell inner membrane</keyword>
<dbReference type="Proteomes" id="UP000291338">
    <property type="component" value="Unassembled WGS sequence"/>
</dbReference>
<dbReference type="InterPro" id="IPR025691">
    <property type="entry name" value="GspL_pp_dom"/>
</dbReference>
<evidence type="ECO:0000313" key="14">
    <source>
        <dbReference type="EMBL" id="RZQ54358.1"/>
    </source>
</evidence>
<gene>
    <name evidence="14" type="primary">gspL</name>
    <name evidence="14" type="ORF">C1E23_04455</name>
</gene>
<dbReference type="SUPFAM" id="SSF53067">
    <property type="entry name" value="Actin-like ATPase domain"/>
    <property type="match status" value="2"/>
</dbReference>
<evidence type="ECO:0000256" key="2">
    <source>
        <dbReference type="ARBA" id="ARBA00005318"/>
    </source>
</evidence>
<dbReference type="Gene3D" id="3.30.1360.100">
    <property type="entry name" value="General secretion pathway protein M, EpsM"/>
    <property type="match status" value="1"/>
</dbReference>
<evidence type="ECO:0000256" key="10">
    <source>
        <dbReference type="PIRNR" id="PIRNR015761"/>
    </source>
</evidence>
<proteinExistence type="inferred from homology"/>
<dbReference type="RefSeq" id="WP_130254417.1">
    <property type="nucleotide sequence ID" value="NZ_PNEC01000014.1"/>
</dbReference>
<dbReference type="PIRSF" id="PIRSF015761">
    <property type="entry name" value="Protein_L"/>
    <property type="match status" value="1"/>
</dbReference>
<dbReference type="GO" id="GO:0009276">
    <property type="term" value="C:Gram-negative-bacterium-type cell wall"/>
    <property type="evidence" value="ECO:0007669"/>
    <property type="project" value="InterPro"/>
</dbReference>
<dbReference type="AlphaFoldDB" id="A0A4V2EK24"/>
<keyword evidence="11" id="KW-0175">Coiled coil</keyword>